<dbReference type="GO" id="GO:0031624">
    <property type="term" value="F:ubiquitin conjugating enzyme binding"/>
    <property type="evidence" value="ECO:0007669"/>
    <property type="project" value="TreeGrafter"/>
</dbReference>
<dbReference type="Gramene" id="VVA26980">
    <property type="protein sequence ID" value="VVA26980"/>
    <property type="gene ID" value="Prudul26B001083"/>
</dbReference>
<evidence type="ECO:0000256" key="1">
    <source>
        <dbReference type="RuleBase" id="RU410713"/>
    </source>
</evidence>
<dbReference type="GO" id="GO:0000151">
    <property type="term" value="C:ubiquitin ligase complex"/>
    <property type="evidence" value="ECO:0007669"/>
    <property type="project" value="TreeGrafter"/>
</dbReference>
<evidence type="ECO:0000259" key="2">
    <source>
        <dbReference type="PROSITE" id="PS51229"/>
    </source>
</evidence>
<dbReference type="FunFam" id="1.10.238.200:FF:000004">
    <property type="entry name" value="Defective in cullin neddylation protein"/>
    <property type="match status" value="1"/>
</dbReference>
<dbReference type="EMBL" id="CABIKO010000114">
    <property type="protein sequence ID" value="VVA26980.1"/>
    <property type="molecule type" value="Genomic_DNA"/>
</dbReference>
<comment type="function">
    <text evidence="1">Neddylation of cullins play an essential role in the regulation of SCF-type complexes activity.</text>
</comment>
<dbReference type="PANTHER" id="PTHR12281:SF2">
    <property type="entry name" value="DEFECTIVE IN CULLIN NEDDYLATION PROTEIN"/>
    <property type="match status" value="1"/>
</dbReference>
<dbReference type="InterPro" id="IPR005176">
    <property type="entry name" value="PONY_dom"/>
</dbReference>
<dbReference type="Pfam" id="PF03556">
    <property type="entry name" value="Cullin_binding"/>
    <property type="match status" value="1"/>
</dbReference>
<dbReference type="InterPro" id="IPR014764">
    <property type="entry name" value="DCN-prot"/>
</dbReference>
<dbReference type="InterPro" id="IPR042460">
    <property type="entry name" value="DCN1-like_PONY"/>
</dbReference>
<evidence type="ECO:0000313" key="4">
    <source>
        <dbReference type="Proteomes" id="UP000327085"/>
    </source>
</evidence>
<dbReference type="PANTHER" id="PTHR12281">
    <property type="entry name" value="RP42 RELATED"/>
    <property type="match status" value="1"/>
</dbReference>
<accession>A0A5E4FID6</accession>
<feature type="domain" description="DCUN1" evidence="2">
    <location>
        <begin position="15"/>
        <end position="210"/>
    </location>
</feature>
<dbReference type="PROSITE" id="PS51229">
    <property type="entry name" value="DCUN1"/>
    <property type="match status" value="1"/>
</dbReference>
<organism evidence="3 4">
    <name type="scientific">Prunus dulcis</name>
    <name type="common">Almond</name>
    <name type="synonym">Amygdalus dulcis</name>
    <dbReference type="NCBI Taxonomy" id="3755"/>
    <lineage>
        <taxon>Eukaryota</taxon>
        <taxon>Viridiplantae</taxon>
        <taxon>Streptophyta</taxon>
        <taxon>Embryophyta</taxon>
        <taxon>Tracheophyta</taxon>
        <taxon>Spermatophyta</taxon>
        <taxon>Magnoliopsida</taxon>
        <taxon>eudicotyledons</taxon>
        <taxon>Gunneridae</taxon>
        <taxon>Pentapetalae</taxon>
        <taxon>rosids</taxon>
        <taxon>fabids</taxon>
        <taxon>Rosales</taxon>
        <taxon>Rosaceae</taxon>
        <taxon>Amygdaloideae</taxon>
        <taxon>Amygdaleae</taxon>
        <taxon>Prunus</taxon>
    </lineage>
</organism>
<protein>
    <recommendedName>
        <fullName evidence="1">Defective in cullin neddylation protein</fullName>
    </recommendedName>
</protein>
<dbReference type="GO" id="GO:0097602">
    <property type="term" value="F:cullin family protein binding"/>
    <property type="evidence" value="ECO:0007669"/>
    <property type="project" value="TreeGrafter"/>
</dbReference>
<reference evidence="4" key="1">
    <citation type="journal article" date="2020" name="Plant J.">
        <title>Transposons played a major role in the diversification between the closely related almond and peach genomes: results from the almond genome sequence.</title>
        <authorList>
            <person name="Alioto T."/>
            <person name="Alexiou K.G."/>
            <person name="Bardil A."/>
            <person name="Barteri F."/>
            <person name="Castanera R."/>
            <person name="Cruz F."/>
            <person name="Dhingra A."/>
            <person name="Duval H."/>
            <person name="Fernandez I Marti A."/>
            <person name="Frias L."/>
            <person name="Galan B."/>
            <person name="Garcia J.L."/>
            <person name="Howad W."/>
            <person name="Gomez-Garrido J."/>
            <person name="Gut M."/>
            <person name="Julca I."/>
            <person name="Morata J."/>
            <person name="Puigdomenech P."/>
            <person name="Ribeca P."/>
            <person name="Rubio Cabetas M.J."/>
            <person name="Vlasova A."/>
            <person name="Wirthensohn M."/>
            <person name="Garcia-Mas J."/>
            <person name="Gabaldon T."/>
            <person name="Casacuberta J.M."/>
            <person name="Arus P."/>
        </authorList>
    </citation>
    <scope>NUCLEOTIDE SEQUENCE [LARGE SCALE GENOMIC DNA]</scope>
    <source>
        <strain evidence="4">cv. Texas</strain>
    </source>
</reference>
<sequence length="218" mass="25630">MLKFRGIGEITLNYIKEMDMQEMKTQIYVCDLLGELLLLVCLHLSTFAYDLAGYFWHDGLLMQLVVSWHMKAATMCEFSKQEFIDGLETLGIDSLEKFREKIPFMRSELKDEQKFREIYNFAFGWAKEKGQKSLALDTAIGMWQLLFAEKQWPFVDHWCQFLQARHNKAISRDTWSQLLEFARAVDSSLTNYDAEGAWPYLIDEFVEYLKENGVIQKS</sequence>
<dbReference type="GO" id="GO:0032182">
    <property type="term" value="F:ubiquitin-like protein binding"/>
    <property type="evidence" value="ECO:0007669"/>
    <property type="project" value="TreeGrafter"/>
</dbReference>
<evidence type="ECO:0000313" key="3">
    <source>
        <dbReference type="EMBL" id="VVA26980.1"/>
    </source>
</evidence>
<gene>
    <name evidence="3" type="ORF">ALMOND_2B001083</name>
</gene>
<dbReference type="AlphaFoldDB" id="A0A5E4FID6"/>
<dbReference type="GO" id="GO:0045116">
    <property type="term" value="P:protein neddylation"/>
    <property type="evidence" value="ECO:0007669"/>
    <property type="project" value="TreeGrafter"/>
</dbReference>
<name>A0A5E4FID6_PRUDU</name>
<dbReference type="Proteomes" id="UP000327085">
    <property type="component" value="Chromosome 4"/>
</dbReference>
<dbReference type="Gene3D" id="1.10.238.10">
    <property type="entry name" value="EF-hand"/>
    <property type="match status" value="1"/>
</dbReference>
<dbReference type="Gene3D" id="1.10.238.200">
    <property type="entry name" value="Cullin, PONY binding domain"/>
    <property type="match status" value="1"/>
</dbReference>
<proteinExistence type="predicted"/>